<evidence type="ECO:0000313" key="3">
    <source>
        <dbReference type="Proteomes" id="UP000199520"/>
    </source>
</evidence>
<keyword evidence="1" id="KW-0175">Coiled coil</keyword>
<dbReference type="STRING" id="1123291.SAMN04490355_10949"/>
<sequence>MSDMIELKKHGVHRIVATEQEAKKLISEGYVQLDAEGNPITAESETIESLKAQIELLTTENAALKAAKK</sequence>
<feature type="coiled-coil region" evidence="1">
    <location>
        <begin position="40"/>
        <end position="67"/>
    </location>
</feature>
<protein>
    <submittedName>
        <fullName evidence="2">Uncharacterized protein</fullName>
    </submittedName>
</protein>
<keyword evidence="3" id="KW-1185">Reference proteome</keyword>
<evidence type="ECO:0000256" key="1">
    <source>
        <dbReference type="SAM" id="Coils"/>
    </source>
</evidence>
<dbReference type="Proteomes" id="UP000199520">
    <property type="component" value="Unassembled WGS sequence"/>
</dbReference>
<dbReference type="AlphaFoldDB" id="A0A1I4QCA0"/>
<organism evidence="2 3">
    <name type="scientific">Pelosinus propionicus DSM 13327</name>
    <dbReference type="NCBI Taxonomy" id="1123291"/>
    <lineage>
        <taxon>Bacteria</taxon>
        <taxon>Bacillati</taxon>
        <taxon>Bacillota</taxon>
        <taxon>Negativicutes</taxon>
        <taxon>Selenomonadales</taxon>
        <taxon>Sporomusaceae</taxon>
        <taxon>Pelosinus</taxon>
    </lineage>
</organism>
<dbReference type="RefSeq" id="WP_090944590.1">
    <property type="nucleotide sequence ID" value="NZ_FOTS01000094.1"/>
</dbReference>
<reference evidence="3" key="1">
    <citation type="submission" date="2016-10" db="EMBL/GenBank/DDBJ databases">
        <authorList>
            <person name="Varghese N."/>
            <person name="Submissions S."/>
        </authorList>
    </citation>
    <scope>NUCLEOTIDE SEQUENCE [LARGE SCALE GENOMIC DNA]</scope>
    <source>
        <strain evidence="3">DSM 13327</strain>
    </source>
</reference>
<proteinExistence type="predicted"/>
<evidence type="ECO:0000313" key="2">
    <source>
        <dbReference type="EMBL" id="SFM37698.1"/>
    </source>
</evidence>
<dbReference type="EMBL" id="FOTS01000094">
    <property type="protein sequence ID" value="SFM37698.1"/>
    <property type="molecule type" value="Genomic_DNA"/>
</dbReference>
<gene>
    <name evidence="2" type="ORF">SAMN04490355_10949</name>
</gene>
<name>A0A1I4QCA0_9FIRM</name>
<accession>A0A1I4QCA0</accession>